<comment type="similarity">
    <text evidence="7 10">Belongs to the fluoride channel Fluc/FEX (TC 1.A.43) family.</text>
</comment>
<keyword evidence="4 10" id="KW-1133">Transmembrane helix</keyword>
<keyword evidence="6" id="KW-0813">Transport</keyword>
<feature type="transmembrane region" description="Helical" evidence="10">
    <location>
        <begin position="14"/>
        <end position="32"/>
    </location>
</feature>
<keyword evidence="12" id="KW-1185">Reference proteome</keyword>
<keyword evidence="6" id="KW-0406">Ion transport</keyword>
<evidence type="ECO:0000313" key="11">
    <source>
        <dbReference type="EMBL" id="MDV6230437.1"/>
    </source>
</evidence>
<evidence type="ECO:0000256" key="7">
    <source>
        <dbReference type="ARBA" id="ARBA00035120"/>
    </source>
</evidence>
<evidence type="ECO:0000256" key="2">
    <source>
        <dbReference type="ARBA" id="ARBA00022475"/>
    </source>
</evidence>
<keyword evidence="5 10" id="KW-0472">Membrane</keyword>
<organism evidence="11 12">
    <name type="scientific">Rhodococcus cercidiphylli</name>
    <dbReference type="NCBI Taxonomy" id="489916"/>
    <lineage>
        <taxon>Bacteria</taxon>
        <taxon>Bacillati</taxon>
        <taxon>Actinomycetota</taxon>
        <taxon>Actinomycetes</taxon>
        <taxon>Mycobacteriales</taxon>
        <taxon>Nocardiaceae</taxon>
        <taxon>Rhodococcus</taxon>
    </lineage>
</organism>
<feature type="transmembrane region" description="Helical" evidence="10">
    <location>
        <begin position="44"/>
        <end position="66"/>
    </location>
</feature>
<keyword evidence="3 10" id="KW-0812">Transmembrane</keyword>
<dbReference type="Proteomes" id="UP001185899">
    <property type="component" value="Unassembled WGS sequence"/>
</dbReference>
<dbReference type="RefSeq" id="WP_283347435.1">
    <property type="nucleotide sequence ID" value="NZ_JAWLKE010000003.1"/>
</dbReference>
<comment type="caution">
    <text evidence="11">The sequence shown here is derived from an EMBL/GenBank/DDBJ whole genome shotgun (WGS) entry which is preliminary data.</text>
</comment>
<dbReference type="InterPro" id="IPR003691">
    <property type="entry name" value="FluC"/>
</dbReference>
<evidence type="ECO:0000256" key="9">
    <source>
        <dbReference type="ARBA" id="ARBA00049940"/>
    </source>
</evidence>
<comment type="catalytic activity">
    <reaction evidence="8">
        <text>fluoride(in) = fluoride(out)</text>
        <dbReference type="Rhea" id="RHEA:76159"/>
        <dbReference type="ChEBI" id="CHEBI:17051"/>
    </reaction>
    <physiologicalReaction direction="left-to-right" evidence="8">
        <dbReference type="Rhea" id="RHEA:76160"/>
    </physiologicalReaction>
</comment>
<evidence type="ECO:0000256" key="3">
    <source>
        <dbReference type="ARBA" id="ARBA00022692"/>
    </source>
</evidence>
<evidence type="ECO:0000256" key="6">
    <source>
        <dbReference type="ARBA" id="ARBA00023303"/>
    </source>
</evidence>
<comment type="function">
    <text evidence="9">Fluoride-specific ion channel. Important for reducing fluoride concentration in the cell, thus reducing its toxicity.</text>
</comment>
<evidence type="ECO:0000256" key="8">
    <source>
        <dbReference type="ARBA" id="ARBA00035585"/>
    </source>
</evidence>
<evidence type="ECO:0000256" key="1">
    <source>
        <dbReference type="ARBA" id="ARBA00004651"/>
    </source>
</evidence>
<evidence type="ECO:0000313" key="12">
    <source>
        <dbReference type="Proteomes" id="UP001185899"/>
    </source>
</evidence>
<keyword evidence="6" id="KW-0407">Ion channel</keyword>
<gene>
    <name evidence="11" type="ORF">R3P95_07750</name>
</gene>
<accession>A0ABU4AW35</accession>
<proteinExistence type="inferred from homology"/>
<evidence type="ECO:0000256" key="5">
    <source>
        <dbReference type="ARBA" id="ARBA00023136"/>
    </source>
</evidence>
<sequence length="134" mass="14409">MIEALQRADRRRSFGEYLAVTVGGGVGAALRYEVWTWRGSPRWLLMSTFGVNVFGCLVVGAALGYLWGRPAPVARAALFGLACGFTTFSLYAFQAVTHRGAWNSVVYLVGTPIIALIAMALGAAITKPRPSSIR</sequence>
<name>A0ABU4AW35_9NOCA</name>
<dbReference type="Pfam" id="PF02537">
    <property type="entry name" value="CRCB"/>
    <property type="match status" value="1"/>
</dbReference>
<comment type="subcellular location">
    <subcellularLocation>
        <location evidence="1">Cell membrane</location>
        <topology evidence="1">Multi-pass membrane protein</topology>
    </subcellularLocation>
</comment>
<reference evidence="11 12" key="1">
    <citation type="submission" date="2023-10" db="EMBL/GenBank/DDBJ databases">
        <title>Development of a sustainable strategy for remediation of hydrocarbon-contaminated territories based on the waste exchange concept.</title>
        <authorList>
            <person name="Krivoruchko A."/>
        </authorList>
    </citation>
    <scope>NUCLEOTIDE SEQUENCE [LARGE SCALE GENOMIC DNA]</scope>
    <source>
        <strain evidence="11 12">IEGM 1322</strain>
    </source>
</reference>
<evidence type="ECO:0000256" key="4">
    <source>
        <dbReference type="ARBA" id="ARBA00022989"/>
    </source>
</evidence>
<protein>
    <recommendedName>
        <fullName evidence="10">Fluoride-specific ion channel</fullName>
    </recommendedName>
</protein>
<dbReference type="EMBL" id="JAWLKE010000003">
    <property type="protein sequence ID" value="MDV6230437.1"/>
    <property type="molecule type" value="Genomic_DNA"/>
</dbReference>
<feature type="transmembrane region" description="Helical" evidence="10">
    <location>
        <begin position="73"/>
        <end position="93"/>
    </location>
</feature>
<feature type="transmembrane region" description="Helical" evidence="10">
    <location>
        <begin position="105"/>
        <end position="125"/>
    </location>
</feature>
<keyword evidence="2 10" id="KW-1003">Cell membrane</keyword>
<evidence type="ECO:0000256" key="10">
    <source>
        <dbReference type="RuleBase" id="RU004340"/>
    </source>
</evidence>